<keyword evidence="4" id="KW-0479">Metal-binding</keyword>
<keyword evidence="2 3" id="KW-0342">GTP-binding</keyword>
<dbReference type="Gene3D" id="3.40.50.300">
    <property type="entry name" value="P-loop containing nucleotide triphosphate hydrolases"/>
    <property type="match status" value="1"/>
</dbReference>
<protein>
    <submittedName>
        <fullName evidence="8">ADP-ribosylation factor 1</fullName>
    </submittedName>
</protein>
<keyword evidence="4" id="KW-0460">Magnesium</keyword>
<evidence type="ECO:0000256" key="3">
    <source>
        <dbReference type="PIRSR" id="PIRSR606689-1"/>
    </source>
</evidence>
<feature type="region of interest" description="Disordered" evidence="5">
    <location>
        <begin position="788"/>
        <end position="825"/>
    </location>
</feature>
<dbReference type="SMART" id="SM00178">
    <property type="entry name" value="SAR"/>
    <property type="match status" value="1"/>
</dbReference>
<keyword evidence="6" id="KW-0472">Membrane</keyword>
<dbReference type="SUPFAM" id="SSF52540">
    <property type="entry name" value="P-loop containing nucleoside triphosphate hydrolases"/>
    <property type="match status" value="1"/>
</dbReference>
<dbReference type="OrthoDB" id="407084at2759"/>
<dbReference type="GO" id="GO:0005525">
    <property type="term" value="F:GTP binding"/>
    <property type="evidence" value="ECO:0007669"/>
    <property type="project" value="UniProtKB-KW"/>
</dbReference>
<dbReference type="GO" id="GO:0046872">
    <property type="term" value="F:metal ion binding"/>
    <property type="evidence" value="ECO:0007669"/>
    <property type="project" value="UniProtKB-KW"/>
</dbReference>
<dbReference type="EMBL" id="LSRX01000850">
    <property type="protein sequence ID" value="OLP87662.1"/>
    <property type="molecule type" value="Genomic_DNA"/>
</dbReference>
<feature type="binding site" evidence="4">
    <location>
        <position position="864"/>
    </location>
    <ligand>
        <name>Mg(2+)</name>
        <dbReference type="ChEBI" id="CHEBI:18420"/>
    </ligand>
</feature>
<dbReference type="Proteomes" id="UP000186817">
    <property type="component" value="Unassembled WGS sequence"/>
</dbReference>
<feature type="domain" description="Dienelactone hydrolase" evidence="7">
    <location>
        <begin position="372"/>
        <end position="624"/>
    </location>
</feature>
<feature type="transmembrane region" description="Helical" evidence="6">
    <location>
        <begin position="69"/>
        <end position="87"/>
    </location>
</feature>
<dbReference type="AlphaFoldDB" id="A0A1Q9CXK1"/>
<dbReference type="GO" id="GO:0003924">
    <property type="term" value="F:GTPase activity"/>
    <property type="evidence" value="ECO:0007669"/>
    <property type="project" value="InterPro"/>
</dbReference>
<evidence type="ECO:0000256" key="6">
    <source>
        <dbReference type="SAM" id="Phobius"/>
    </source>
</evidence>
<dbReference type="PANTHER" id="PTHR17630:SF44">
    <property type="entry name" value="PROTEIN AIM2"/>
    <property type="match status" value="1"/>
</dbReference>
<dbReference type="PANTHER" id="PTHR17630">
    <property type="entry name" value="DIENELACTONE HYDROLASE"/>
    <property type="match status" value="1"/>
</dbReference>
<comment type="caution">
    <text evidence="8">The sequence shown here is derived from an EMBL/GenBank/DDBJ whole genome shotgun (WGS) entry which is preliminary data.</text>
</comment>
<dbReference type="InterPro" id="IPR029058">
    <property type="entry name" value="AB_hydrolase_fold"/>
</dbReference>
<feature type="compositionally biased region" description="Basic and acidic residues" evidence="5">
    <location>
        <begin position="269"/>
        <end position="281"/>
    </location>
</feature>
<feature type="transmembrane region" description="Helical" evidence="6">
    <location>
        <begin position="189"/>
        <end position="208"/>
    </location>
</feature>
<dbReference type="InterPro" id="IPR027417">
    <property type="entry name" value="P-loop_NTPase"/>
</dbReference>
<feature type="binding site" evidence="3">
    <location>
        <begin position="857"/>
        <end position="864"/>
    </location>
    <ligand>
        <name>GTP</name>
        <dbReference type="ChEBI" id="CHEBI:37565"/>
    </ligand>
</feature>
<evidence type="ECO:0000256" key="2">
    <source>
        <dbReference type="ARBA" id="ARBA00023134"/>
    </source>
</evidence>
<dbReference type="Gene3D" id="3.40.50.1820">
    <property type="entry name" value="alpha/beta hydrolase"/>
    <property type="match status" value="1"/>
</dbReference>
<feature type="binding site" evidence="3">
    <location>
        <position position="918"/>
    </location>
    <ligand>
        <name>GTP</name>
        <dbReference type="ChEBI" id="CHEBI:37565"/>
    </ligand>
</feature>
<keyword evidence="9" id="KW-1185">Reference proteome</keyword>
<evidence type="ECO:0000313" key="8">
    <source>
        <dbReference type="EMBL" id="OLP87662.1"/>
    </source>
</evidence>
<dbReference type="Pfam" id="PF01738">
    <property type="entry name" value="DLH"/>
    <property type="match status" value="1"/>
</dbReference>
<proteinExistence type="predicted"/>
<dbReference type="InterPro" id="IPR006689">
    <property type="entry name" value="Small_GTPase_ARF/SAR"/>
</dbReference>
<dbReference type="SUPFAM" id="SSF53474">
    <property type="entry name" value="alpha/beta-Hydrolases"/>
    <property type="match status" value="1"/>
</dbReference>
<keyword evidence="1 3" id="KW-0547">Nucleotide-binding</keyword>
<dbReference type="PROSITE" id="PS51417">
    <property type="entry name" value="ARF"/>
    <property type="match status" value="1"/>
</dbReference>
<dbReference type="SMART" id="SM00177">
    <property type="entry name" value="ARF"/>
    <property type="match status" value="1"/>
</dbReference>
<keyword evidence="6" id="KW-1133">Transmembrane helix</keyword>
<reference evidence="8 9" key="1">
    <citation type="submission" date="2016-02" db="EMBL/GenBank/DDBJ databases">
        <title>Genome analysis of coral dinoflagellate symbionts highlights evolutionary adaptations to a symbiotic lifestyle.</title>
        <authorList>
            <person name="Aranda M."/>
            <person name="Li Y."/>
            <person name="Liew Y.J."/>
            <person name="Baumgarten S."/>
            <person name="Simakov O."/>
            <person name="Wilson M."/>
            <person name="Piel J."/>
            <person name="Ashoor H."/>
            <person name="Bougouffa S."/>
            <person name="Bajic V.B."/>
            <person name="Ryu T."/>
            <person name="Ravasi T."/>
            <person name="Bayer T."/>
            <person name="Micklem G."/>
            <person name="Kim H."/>
            <person name="Bhak J."/>
            <person name="Lajeunesse T.C."/>
            <person name="Voolstra C.R."/>
        </authorList>
    </citation>
    <scope>NUCLEOTIDE SEQUENCE [LARGE SCALE GENOMIC DNA]</scope>
    <source>
        <strain evidence="8 9">CCMP2467</strain>
    </source>
</reference>
<evidence type="ECO:0000259" key="7">
    <source>
        <dbReference type="Pfam" id="PF01738"/>
    </source>
</evidence>
<organism evidence="8 9">
    <name type="scientific">Symbiodinium microadriaticum</name>
    <name type="common">Dinoflagellate</name>
    <name type="synonym">Zooxanthella microadriatica</name>
    <dbReference type="NCBI Taxonomy" id="2951"/>
    <lineage>
        <taxon>Eukaryota</taxon>
        <taxon>Sar</taxon>
        <taxon>Alveolata</taxon>
        <taxon>Dinophyceae</taxon>
        <taxon>Suessiales</taxon>
        <taxon>Symbiodiniaceae</taxon>
        <taxon>Symbiodinium</taxon>
    </lineage>
</organism>
<evidence type="ECO:0000256" key="5">
    <source>
        <dbReference type="SAM" id="MobiDB-lite"/>
    </source>
</evidence>
<feature type="transmembrane region" description="Helical" evidence="6">
    <location>
        <begin position="35"/>
        <end position="54"/>
    </location>
</feature>
<dbReference type="InterPro" id="IPR002925">
    <property type="entry name" value="Dienelactn_hydro"/>
</dbReference>
<feature type="binding site" evidence="3">
    <location>
        <begin position="977"/>
        <end position="981"/>
    </location>
    <ligand>
        <name>GTP</name>
        <dbReference type="ChEBI" id="CHEBI:37565"/>
    </ligand>
</feature>
<evidence type="ECO:0000256" key="4">
    <source>
        <dbReference type="PIRSR" id="PIRSR606689-2"/>
    </source>
</evidence>
<feature type="region of interest" description="Disordered" evidence="5">
    <location>
        <begin position="269"/>
        <end position="294"/>
    </location>
</feature>
<accession>A0A1Q9CXK1</accession>
<evidence type="ECO:0000313" key="9">
    <source>
        <dbReference type="Proteomes" id="UP000186817"/>
    </source>
</evidence>
<name>A0A1Q9CXK1_SYMMI</name>
<evidence type="ECO:0000256" key="1">
    <source>
        <dbReference type="ARBA" id="ARBA00022741"/>
    </source>
</evidence>
<feature type="transmembrane region" description="Helical" evidence="6">
    <location>
        <begin position="156"/>
        <end position="177"/>
    </location>
</feature>
<sequence>MEQKRRLCAKLCIIESGDDCTTAAPRFGVVCPFELIAWMGASPMLPSLLMASLGNSDEWLAVYPTGERAAAVIALLVSMVFCTVLAFTKHQLPASALGLSATLLWCGACTAIGCGRRSWRANFANAEAIRAERVELRNLEAREDLGYIFDYYGQDIIMALGAFVIGLTWSVAMTVAYRISSQGHGWPTVFIWLFPVVAPCSCCFGLVADTLVEGARHDDAEARFESILEALEAGLEKLSTEKGPDSSNPYSREEHRLFLSWLPEEDRKFLEDSDRPAEPHRTKPATMGGGSSIPKGNLAQRGVSAVAGGIDSLTGSESGSGIASKAVDKLGIGKPKTGPAWRLQSWDIHARDKCEPWLIGYALGKFRGDLPVYISGKPGPRAIIAFQEVFGLSSNIKRICDILAQAGFFVVFVDSFRGDTLPEDGSFSKMTFTTDKAGPDVPYSGLVLRALESLMCGIWPACLEGMRISNIRQVFTFMKKYPWETCIRKDTETVLAWLREKGCTSVGAIGFCWGVWAFCKASAEGLPFKAGVGPHPSIHVENSVFSGSEMGMIEKVQMPVLLLPAGNDLPTYKPGGKVATALEKKGGACHLYPEMRHGYAARGNLTLPAVKRANQEAQRLVFRLLPGPYWSLLQRLDQLAEPLAIRTAKGERPTNDDIRRLANVMYETDQIKRGSMWDTDMTDQGARMWGELAHDEALRIAHAIRRVQSFGRFLFSVSETKTLLADWPFTLKGRCLSPVLRQRGHTMYRPPTALRSTSNISCFRPSSPAWSDSAVTESKQDARPEIPELECSIRAKTPRGKSGTLALSSHSPSRQRGRGGGRPPQMSRIKALFSKCAGFSGGLISGNAELPQLLILGLDKAGKTTLLYRLKIGSGWGDIVEDMKKMRTPDADGKVEDPGYHYEELNRSFACGVWEVPGTEAMRPVWKLFYQSIKIHCVVFVVDANDSEQRINMAKRHLHVLMNEAELRNACFCVIINQRVDASGNLVYDDKEDVLKYKLGLHDLHPSVDWRTRHFVINILEIKGESDKEWLNVMSFTKEVLSDSKGFGLKV</sequence>
<keyword evidence="6" id="KW-0812">Transmembrane</keyword>
<feature type="transmembrane region" description="Helical" evidence="6">
    <location>
        <begin position="94"/>
        <end position="113"/>
    </location>
</feature>
<gene>
    <name evidence="8" type="ORF">AK812_SmicGene31096</name>
</gene>
<dbReference type="Pfam" id="PF00025">
    <property type="entry name" value="Arf"/>
    <property type="match status" value="1"/>
</dbReference>